<comment type="caution">
    <text evidence="7">The sequence shown here is derived from an EMBL/GenBank/DDBJ whole genome shotgun (WGS) entry which is preliminary data.</text>
</comment>
<dbReference type="InterPro" id="IPR051694">
    <property type="entry name" value="Immunoregulatory_rcpt-like"/>
</dbReference>
<protein>
    <submittedName>
        <fullName evidence="7">Uncharacterized protein</fullName>
    </submittedName>
</protein>
<evidence type="ECO:0000256" key="5">
    <source>
        <dbReference type="SAM" id="MobiDB-lite"/>
    </source>
</evidence>
<evidence type="ECO:0000313" key="7">
    <source>
        <dbReference type="EMBL" id="KAF2093789.1"/>
    </source>
</evidence>
<feature type="compositionally biased region" description="Pro residues" evidence="5">
    <location>
        <begin position="298"/>
        <end position="328"/>
    </location>
</feature>
<keyword evidence="4 6" id="KW-0472">Membrane</keyword>
<proteinExistence type="predicted"/>
<accession>A0A9P4M5F5</accession>
<keyword evidence="2 6" id="KW-0812">Transmembrane</keyword>
<evidence type="ECO:0000256" key="2">
    <source>
        <dbReference type="ARBA" id="ARBA00022692"/>
    </source>
</evidence>
<dbReference type="GO" id="GO:0016020">
    <property type="term" value="C:membrane"/>
    <property type="evidence" value="ECO:0007669"/>
    <property type="project" value="UniProtKB-SubCell"/>
</dbReference>
<feature type="region of interest" description="Disordered" evidence="5">
    <location>
        <begin position="131"/>
        <end position="152"/>
    </location>
</feature>
<feature type="region of interest" description="Disordered" evidence="5">
    <location>
        <begin position="282"/>
        <end position="443"/>
    </location>
</feature>
<dbReference type="GO" id="GO:0071944">
    <property type="term" value="C:cell periphery"/>
    <property type="evidence" value="ECO:0007669"/>
    <property type="project" value="UniProtKB-ARBA"/>
</dbReference>
<evidence type="ECO:0000256" key="1">
    <source>
        <dbReference type="ARBA" id="ARBA00004167"/>
    </source>
</evidence>
<organism evidence="7 8">
    <name type="scientific">Rhizodiscina lignyota</name>
    <dbReference type="NCBI Taxonomy" id="1504668"/>
    <lineage>
        <taxon>Eukaryota</taxon>
        <taxon>Fungi</taxon>
        <taxon>Dikarya</taxon>
        <taxon>Ascomycota</taxon>
        <taxon>Pezizomycotina</taxon>
        <taxon>Dothideomycetes</taxon>
        <taxon>Pleosporomycetidae</taxon>
        <taxon>Aulographales</taxon>
        <taxon>Rhizodiscinaceae</taxon>
        <taxon>Rhizodiscina</taxon>
    </lineage>
</organism>
<dbReference type="PANTHER" id="PTHR15549:SF26">
    <property type="entry name" value="AXIAL BUDDING PATTERN PROTEIN 2-RELATED"/>
    <property type="match status" value="1"/>
</dbReference>
<feature type="compositionally biased region" description="Polar residues" evidence="5">
    <location>
        <begin position="335"/>
        <end position="344"/>
    </location>
</feature>
<feature type="compositionally biased region" description="Low complexity" evidence="5">
    <location>
        <begin position="356"/>
        <end position="391"/>
    </location>
</feature>
<keyword evidence="8" id="KW-1185">Reference proteome</keyword>
<gene>
    <name evidence="7" type="ORF">NA57DRAFT_80790</name>
</gene>
<dbReference type="Proteomes" id="UP000799772">
    <property type="component" value="Unassembled WGS sequence"/>
</dbReference>
<dbReference type="AlphaFoldDB" id="A0A9P4M5F5"/>
<evidence type="ECO:0000256" key="6">
    <source>
        <dbReference type="SAM" id="Phobius"/>
    </source>
</evidence>
<evidence type="ECO:0000313" key="8">
    <source>
        <dbReference type="Proteomes" id="UP000799772"/>
    </source>
</evidence>
<keyword evidence="3 6" id="KW-1133">Transmembrane helix</keyword>
<dbReference type="PANTHER" id="PTHR15549">
    <property type="entry name" value="PAIRED IMMUNOGLOBULIN-LIKE TYPE 2 RECEPTOR"/>
    <property type="match status" value="1"/>
</dbReference>
<comment type="subcellular location">
    <subcellularLocation>
        <location evidence="1">Membrane</location>
        <topology evidence="1">Single-pass membrane protein</topology>
    </subcellularLocation>
</comment>
<name>A0A9P4M5F5_9PEZI</name>
<sequence length="524" mass="56283">MSAKLPRCLSETGWWWWSAWKWIWAENRVGGDGGNMLSFVSPIGPLLAHGGIFGQALTQLHYRNYECVEKSASYCSQGSSSAFAIQVRWQSSDIPHLQAASTTIDGMATTILNTGLGVGAGVSASIAEQTSSSSTTASSPASSSTSTSHGGLSTGAKAGIGVAVPIAVLSIIAGVLYFLWRRRRAKRLATARSTSDPPPPELGNHAIAYATGPGQTMVTSAPQIRQQIPSANMGQWPIRQSSPTQPQQPQQAYLPLAHLTRATPVQQSYPYSQIMQQTETTTIPQPFPAPIPLHSHPASPPQQPYDPSIQPTPPNAYPPIPSPPPALPLIPSSPHVVSTTTAPQTEHPYKAPPEIATAAANSGSNSSSDPAATSDPTSTTSLSSPVSSENSQTRLAVSRPNLVTRSSEKAPIATATEISPSSPPLNRVTPSEMAPEATSPPGHYYPEVVSVSYPFPPPQDAQSMSTVPEEEDEEIRRIRTEQVRLQERRNRLTQLYMIDEEEARLQRDLEMRMAQIARRRMGSL</sequence>
<feature type="transmembrane region" description="Helical" evidence="6">
    <location>
        <begin position="158"/>
        <end position="180"/>
    </location>
</feature>
<evidence type="ECO:0000256" key="3">
    <source>
        <dbReference type="ARBA" id="ARBA00022989"/>
    </source>
</evidence>
<reference evidence="7" key="1">
    <citation type="journal article" date="2020" name="Stud. Mycol.">
        <title>101 Dothideomycetes genomes: a test case for predicting lifestyles and emergence of pathogens.</title>
        <authorList>
            <person name="Haridas S."/>
            <person name="Albert R."/>
            <person name="Binder M."/>
            <person name="Bloem J."/>
            <person name="Labutti K."/>
            <person name="Salamov A."/>
            <person name="Andreopoulos B."/>
            <person name="Baker S."/>
            <person name="Barry K."/>
            <person name="Bills G."/>
            <person name="Bluhm B."/>
            <person name="Cannon C."/>
            <person name="Castanera R."/>
            <person name="Culley D."/>
            <person name="Daum C."/>
            <person name="Ezra D."/>
            <person name="Gonzalez J."/>
            <person name="Henrissat B."/>
            <person name="Kuo A."/>
            <person name="Liang C."/>
            <person name="Lipzen A."/>
            <person name="Lutzoni F."/>
            <person name="Magnuson J."/>
            <person name="Mondo S."/>
            <person name="Nolan M."/>
            <person name="Ohm R."/>
            <person name="Pangilinan J."/>
            <person name="Park H.-J."/>
            <person name="Ramirez L."/>
            <person name="Alfaro M."/>
            <person name="Sun H."/>
            <person name="Tritt A."/>
            <person name="Yoshinaga Y."/>
            <person name="Zwiers L.-H."/>
            <person name="Turgeon B."/>
            <person name="Goodwin S."/>
            <person name="Spatafora J."/>
            <person name="Crous P."/>
            <person name="Grigoriev I."/>
        </authorList>
    </citation>
    <scope>NUCLEOTIDE SEQUENCE</scope>
    <source>
        <strain evidence="7">CBS 133067</strain>
    </source>
</reference>
<dbReference type="EMBL" id="ML978136">
    <property type="protein sequence ID" value="KAF2093789.1"/>
    <property type="molecule type" value="Genomic_DNA"/>
</dbReference>
<evidence type="ECO:0000256" key="4">
    <source>
        <dbReference type="ARBA" id="ARBA00023136"/>
    </source>
</evidence>